<sequence>MAFMVSLSFGVTQVPLIYVFGTMTCEEYYRHHQLPPLGTPAYEARCNIHSIEASTARSVALLGCGTTLFGVANLFSTGWTIKVWGIKRALLITTAWPAVRLAIQNVGVMTGAGLGIIIIQLSQIITVFGGPAGYLLALNSFATEIVLPVERTATIGRLTGCAMFGTALGYFAGGLLSDWFGIIAPFRVTLVLFCISTVYGYLALPYIPLSEEVEKKASKNLSGFFDPLKMFVPRKWLLRSGNVQREYGVLLLGIGAFMAVFATGYIPTLLQMYATDVFGFGASDNSKLISLNFIIRATYLTFAFPAIISTGRKWLDRRGKKSKVHESSKAETDHESENMLSAGEANADEPGEPLGRTNTSQSGKAEQNESFAFDLFYTRYSLILDGVLTSLATFTTHSWQMYAVAVVIPFAAGTGSAAKGTMLQMCTPDQRTDALSAISLLEMVARLSTTSLFGLVFSGFAEVGRPNLTFAVNGGVAVVGFVVLLFARFPPDGAVRYTKDFAQDEELEGSPR</sequence>
<organism evidence="1 2">
    <name type="scientific">Vermiconidia calcicola</name>
    <dbReference type="NCBI Taxonomy" id="1690605"/>
    <lineage>
        <taxon>Eukaryota</taxon>
        <taxon>Fungi</taxon>
        <taxon>Dikarya</taxon>
        <taxon>Ascomycota</taxon>
        <taxon>Pezizomycotina</taxon>
        <taxon>Dothideomycetes</taxon>
        <taxon>Dothideomycetidae</taxon>
        <taxon>Mycosphaerellales</taxon>
        <taxon>Extremaceae</taxon>
        <taxon>Vermiconidia</taxon>
    </lineage>
</organism>
<dbReference type="EMBL" id="JAUTXU010000388">
    <property type="protein sequence ID" value="KAK3681921.1"/>
    <property type="molecule type" value="Genomic_DNA"/>
</dbReference>
<proteinExistence type="predicted"/>
<name>A0ACC3MAL3_9PEZI</name>
<evidence type="ECO:0000313" key="1">
    <source>
        <dbReference type="EMBL" id="KAK3681921.1"/>
    </source>
</evidence>
<accession>A0ACC3MAL3</accession>
<comment type="caution">
    <text evidence="1">The sequence shown here is derived from an EMBL/GenBank/DDBJ whole genome shotgun (WGS) entry which is preliminary data.</text>
</comment>
<gene>
    <name evidence="1" type="ORF">LTR37_020764</name>
</gene>
<evidence type="ECO:0000313" key="2">
    <source>
        <dbReference type="Proteomes" id="UP001281147"/>
    </source>
</evidence>
<reference evidence="1" key="1">
    <citation type="submission" date="2023-07" db="EMBL/GenBank/DDBJ databases">
        <title>Black Yeasts Isolated from many extreme environments.</title>
        <authorList>
            <person name="Coleine C."/>
            <person name="Stajich J.E."/>
            <person name="Selbmann L."/>
        </authorList>
    </citation>
    <scope>NUCLEOTIDE SEQUENCE</scope>
    <source>
        <strain evidence="1">CCFEE 5714</strain>
    </source>
</reference>
<dbReference type="Proteomes" id="UP001281147">
    <property type="component" value="Unassembled WGS sequence"/>
</dbReference>
<keyword evidence="2" id="KW-1185">Reference proteome</keyword>
<protein>
    <submittedName>
        <fullName evidence="1">Uncharacterized protein</fullName>
    </submittedName>
</protein>